<keyword evidence="2" id="KW-1185">Reference proteome</keyword>
<reference evidence="2" key="1">
    <citation type="submission" date="2017-08" db="EMBL/GenBank/DDBJ databases">
        <title>Mesorhizobium wenxinae sp. nov., a novel rhizobial species isolated from root nodules of chickpea (Cicer arietinum L.).</title>
        <authorList>
            <person name="Zhang J."/>
        </authorList>
    </citation>
    <scope>NUCLEOTIDE SEQUENCE [LARGE SCALE GENOMIC DNA]</scope>
    <source>
        <strain evidence="2">USDA 3392</strain>
    </source>
</reference>
<evidence type="ECO:0000313" key="1">
    <source>
        <dbReference type="EMBL" id="PAQ03693.1"/>
    </source>
</evidence>
<dbReference type="EMBL" id="NPKI01000008">
    <property type="protein sequence ID" value="PAQ03693.1"/>
    <property type="molecule type" value="Genomic_DNA"/>
</dbReference>
<comment type="caution">
    <text evidence="1">The sequence shown here is derived from an EMBL/GenBank/DDBJ whole genome shotgun (WGS) entry which is preliminary data.</text>
</comment>
<name>A0AB36RFL4_9HYPH</name>
<dbReference type="Proteomes" id="UP000216215">
    <property type="component" value="Unassembled WGS sequence"/>
</dbReference>
<accession>A0AB36RFL4</accession>
<proteinExistence type="predicted"/>
<protein>
    <recommendedName>
        <fullName evidence="3">Restriction alleviation protein, Lar family</fullName>
    </recommendedName>
</protein>
<evidence type="ECO:0000313" key="2">
    <source>
        <dbReference type="Proteomes" id="UP000216215"/>
    </source>
</evidence>
<sequence length="72" mass="8165">MTQNWTGTKQRNDLKTCPFCNTKSVQQVRLAESDTDMQFRIGCGNVACFVEPNTPPFAALNDAEWAWQERAP</sequence>
<gene>
    <name evidence="1" type="ORF">CIT25_04035</name>
</gene>
<dbReference type="AlphaFoldDB" id="A0AB36RFL4"/>
<dbReference type="RefSeq" id="WP_095483266.1">
    <property type="nucleotide sequence ID" value="NZ_CP088151.1"/>
</dbReference>
<organism evidence="1 2">
    <name type="scientific">Mesorhizobium mediterraneum</name>
    <dbReference type="NCBI Taxonomy" id="43617"/>
    <lineage>
        <taxon>Bacteria</taxon>
        <taxon>Pseudomonadati</taxon>
        <taxon>Pseudomonadota</taxon>
        <taxon>Alphaproteobacteria</taxon>
        <taxon>Hyphomicrobiales</taxon>
        <taxon>Phyllobacteriaceae</taxon>
        <taxon>Mesorhizobium</taxon>
    </lineage>
</organism>
<evidence type="ECO:0008006" key="3">
    <source>
        <dbReference type="Google" id="ProtNLM"/>
    </source>
</evidence>